<comment type="caution">
    <text evidence="1">The sequence shown here is derived from an EMBL/GenBank/DDBJ whole genome shotgun (WGS) entry which is preliminary data.</text>
</comment>
<dbReference type="OrthoDB" id="10271002at2759"/>
<gene>
    <name evidence="1" type="ORF">CGGC5_v014460</name>
</gene>
<dbReference type="Proteomes" id="UP000011096">
    <property type="component" value="Unassembled WGS sequence"/>
</dbReference>
<dbReference type="AlphaFoldDB" id="A0A7J6IMR0"/>
<keyword evidence="2" id="KW-1185">Reference proteome</keyword>
<reference evidence="1 2" key="1">
    <citation type="submission" date="2012-08" db="EMBL/GenBank/DDBJ databases">
        <authorList>
            <person name="Gan P.H.P."/>
            <person name="Ikeda K."/>
            <person name="Irieda H."/>
            <person name="Narusaka M."/>
            <person name="O'Connell R.J."/>
            <person name="Narusaka Y."/>
            <person name="Takano Y."/>
            <person name="Kubo Y."/>
            <person name="Shirasu K."/>
        </authorList>
    </citation>
    <scope>NUCLEOTIDE SEQUENCE [LARGE SCALE GENOMIC DNA]</scope>
    <source>
        <strain evidence="1 2">Nara gc5</strain>
    </source>
</reference>
<proteinExistence type="predicted"/>
<dbReference type="RefSeq" id="XP_066007506.1">
    <property type="nucleotide sequence ID" value="XM_066153096.1"/>
</dbReference>
<evidence type="ECO:0000313" key="1">
    <source>
        <dbReference type="EMBL" id="KAF4476834.1"/>
    </source>
</evidence>
<sequence length="111" mass="12456">MCRITQDVEYCINCGRTILYRDNFEPGAEAHSTDTSMRPTFSLAIDVIHTLILTRTTTSGLSDFPQRYLHPDKHSLDMSTGCHLPLPLIIVQQLRSASLSLHRSTARRAAT</sequence>
<dbReference type="EMBL" id="ANPB02000009">
    <property type="protein sequence ID" value="KAF4476834.1"/>
    <property type="molecule type" value="Genomic_DNA"/>
</dbReference>
<reference evidence="1 2" key="2">
    <citation type="submission" date="2020-04" db="EMBL/GenBank/DDBJ databases">
        <title>Genome sequencing and assembly of multiple isolates from the Colletotrichum gloeosporioides species complex.</title>
        <authorList>
            <person name="Gan P."/>
            <person name="Shirasu K."/>
        </authorList>
    </citation>
    <scope>NUCLEOTIDE SEQUENCE [LARGE SCALE GENOMIC DNA]</scope>
    <source>
        <strain evidence="1 2">Nara gc5</strain>
    </source>
</reference>
<dbReference type="InParanoid" id="A0A7J6IMR0"/>
<dbReference type="GeneID" id="90980370"/>
<protein>
    <submittedName>
        <fullName evidence="1">Uncharacterized protein</fullName>
    </submittedName>
</protein>
<evidence type="ECO:0000313" key="2">
    <source>
        <dbReference type="Proteomes" id="UP000011096"/>
    </source>
</evidence>
<name>A0A7J6IMR0_COLFN</name>
<accession>A0A7J6IMR0</accession>
<organism evidence="1 2">
    <name type="scientific">Colletotrichum fructicola (strain Nara gc5)</name>
    <name type="common">Anthracnose fungus</name>
    <name type="synonym">Colletotrichum gloeosporioides (strain Nara gc5)</name>
    <dbReference type="NCBI Taxonomy" id="1213859"/>
    <lineage>
        <taxon>Eukaryota</taxon>
        <taxon>Fungi</taxon>
        <taxon>Dikarya</taxon>
        <taxon>Ascomycota</taxon>
        <taxon>Pezizomycotina</taxon>
        <taxon>Sordariomycetes</taxon>
        <taxon>Hypocreomycetidae</taxon>
        <taxon>Glomerellales</taxon>
        <taxon>Glomerellaceae</taxon>
        <taxon>Colletotrichum</taxon>
        <taxon>Colletotrichum gloeosporioides species complex</taxon>
    </lineage>
</organism>